<feature type="domain" description="GH10" evidence="7">
    <location>
        <begin position="238"/>
        <end position="536"/>
    </location>
</feature>
<accession>A0A1S2Y0J5</accession>
<gene>
    <name evidence="9" type="primary">LOC101490045</name>
</gene>
<dbReference type="InterPro" id="IPR044846">
    <property type="entry name" value="GH10"/>
</dbReference>
<dbReference type="Proteomes" id="UP000087171">
    <property type="component" value="Chromosome Ca4"/>
</dbReference>
<dbReference type="eggNOG" id="ENOG502RD7C">
    <property type="taxonomic scope" value="Eukaryota"/>
</dbReference>
<dbReference type="GO" id="GO:0000272">
    <property type="term" value="P:polysaccharide catabolic process"/>
    <property type="evidence" value="ECO:0007669"/>
    <property type="project" value="UniProtKB-KW"/>
</dbReference>
<keyword evidence="2" id="KW-0677">Repeat</keyword>
<keyword evidence="3" id="KW-0378">Hydrolase</keyword>
<evidence type="ECO:0000256" key="2">
    <source>
        <dbReference type="ARBA" id="ARBA00022737"/>
    </source>
</evidence>
<dbReference type="Gene3D" id="2.60.120.260">
    <property type="entry name" value="Galactose-binding domain-like"/>
    <property type="match status" value="1"/>
</dbReference>
<reference evidence="9" key="2">
    <citation type="submission" date="2025-08" db="UniProtKB">
        <authorList>
            <consortium name="RefSeq"/>
        </authorList>
    </citation>
    <scope>IDENTIFICATION</scope>
    <source>
        <tissue evidence="9">Etiolated seedlings</tissue>
    </source>
</reference>
<dbReference type="InterPro" id="IPR003305">
    <property type="entry name" value="CenC_carb-bd"/>
</dbReference>
<dbReference type="PaxDb" id="3827-XP_004496874.1"/>
<dbReference type="PROSITE" id="PS51760">
    <property type="entry name" value="GH10_2"/>
    <property type="match status" value="1"/>
</dbReference>
<evidence type="ECO:0000313" key="9">
    <source>
        <dbReference type="RefSeq" id="XP_004496874.2"/>
    </source>
</evidence>
<evidence type="ECO:0000256" key="5">
    <source>
        <dbReference type="ARBA" id="ARBA00023326"/>
    </source>
</evidence>
<dbReference type="SUPFAM" id="SSF49785">
    <property type="entry name" value="Galactose-binding domain-like"/>
    <property type="match status" value="1"/>
</dbReference>
<dbReference type="PANTHER" id="PTHR31490">
    <property type="entry name" value="GLYCOSYL HYDROLASE"/>
    <property type="match status" value="1"/>
</dbReference>
<keyword evidence="8" id="KW-1185">Reference proteome</keyword>
<dbReference type="PANTHER" id="PTHR31490:SF52">
    <property type="entry name" value="ENDO-1,4-BETA-XYLANASE 5-RELATED"/>
    <property type="match status" value="1"/>
</dbReference>
<reference evidence="8" key="1">
    <citation type="journal article" date="2013" name="Nat. Biotechnol.">
        <title>Draft genome sequence of chickpea (Cicer arietinum) provides a resource for trait improvement.</title>
        <authorList>
            <person name="Varshney R.K."/>
            <person name="Song C."/>
            <person name="Saxena R.K."/>
            <person name="Azam S."/>
            <person name="Yu S."/>
            <person name="Sharpe A.G."/>
            <person name="Cannon S."/>
            <person name="Baek J."/>
            <person name="Rosen B.D."/>
            <person name="Tar'an B."/>
            <person name="Millan T."/>
            <person name="Zhang X."/>
            <person name="Ramsay L.D."/>
            <person name="Iwata A."/>
            <person name="Wang Y."/>
            <person name="Nelson W."/>
            <person name="Farmer A.D."/>
            <person name="Gaur P.M."/>
            <person name="Soderlund C."/>
            <person name="Penmetsa R.V."/>
            <person name="Xu C."/>
            <person name="Bharti A.K."/>
            <person name="He W."/>
            <person name="Winter P."/>
            <person name="Zhao S."/>
            <person name="Hane J.K."/>
            <person name="Carrasquilla-Garcia N."/>
            <person name="Condie J.A."/>
            <person name="Upadhyaya H.D."/>
            <person name="Luo M.C."/>
            <person name="Thudi M."/>
            <person name="Gowda C.L."/>
            <person name="Singh N.P."/>
            <person name="Lichtenzveig J."/>
            <person name="Gali K.K."/>
            <person name="Rubio J."/>
            <person name="Nadarajan N."/>
            <person name="Dolezel J."/>
            <person name="Bansal K.C."/>
            <person name="Xu X."/>
            <person name="Edwards D."/>
            <person name="Zhang G."/>
            <person name="Kahl G."/>
            <person name="Gil J."/>
            <person name="Singh K.B."/>
            <person name="Datta S.K."/>
            <person name="Jackson S.A."/>
            <person name="Wang J."/>
            <person name="Cook D.R."/>
        </authorList>
    </citation>
    <scope>NUCLEOTIDE SEQUENCE [LARGE SCALE GENOMIC DNA]</scope>
    <source>
        <strain evidence="8">cv. CDC Frontier</strain>
    </source>
</reference>
<feature type="transmembrane region" description="Helical" evidence="6">
    <location>
        <begin position="21"/>
        <end position="44"/>
    </location>
</feature>
<keyword evidence="6" id="KW-0472">Membrane</keyword>
<evidence type="ECO:0000256" key="6">
    <source>
        <dbReference type="SAM" id="Phobius"/>
    </source>
</evidence>
<sequence>MCIVLREVLYNTMMISDKMKVATEFCNLLFTTTSVILLFSGLGVDSMAYDYFSTTECMREPQRAQYGGGIIVNPGFDHNIESWTVFGNGTIEERISNDGNRFIVARNRTQSLDSFSQKIQLKKGLIYVFSGWFQLSEGSDTVSVVFKLNGSEMVKGGHVIAKNGCWSFLKGGVVANFSSSAQIHFESNNPNVEIWGDSVSLQPFTKKQWRSHQDNSIERVRKSRVRFHVTNVNKTSLEGAKIVIKPTKPNFPFGCGMNHNILNNTEYQKWFVSRFKYTTFTNEMKWYSTEKIQGIENYTIADAMVEFNRRNGISVRGHTIFWDDMKFNPVWVKTLSPRGLRKAAAKRINSIVLRYKGKVIAWDVMNENVHYRFFEDKLGENASAIYYSKAHELDPTVPMFMNEFNTIAYSGEKIASPANYVKKLKEIMEFPGNDRIPFAIGLQGHFSQGQPNLAYMRSSLDFLGATGLPIWLTETSMDPQPQQAEYFEEVLREAYSHPAVKGIIMFAGPAQAGFLGTLLADQNFTITPTGQVVDNLIHEWGTGPTHTLISDTTGIVDISLNHGDYDVTVTHPVTQYIQNLNLSVNKGLSHQNIHVKVHA</sequence>
<organism evidence="8 9">
    <name type="scientific">Cicer arietinum</name>
    <name type="common">Chickpea</name>
    <name type="synonym">Garbanzo</name>
    <dbReference type="NCBI Taxonomy" id="3827"/>
    <lineage>
        <taxon>Eukaryota</taxon>
        <taxon>Viridiplantae</taxon>
        <taxon>Streptophyta</taxon>
        <taxon>Embryophyta</taxon>
        <taxon>Tracheophyta</taxon>
        <taxon>Spermatophyta</taxon>
        <taxon>Magnoliopsida</taxon>
        <taxon>eudicotyledons</taxon>
        <taxon>Gunneridae</taxon>
        <taxon>Pentapetalae</taxon>
        <taxon>rosids</taxon>
        <taxon>fabids</taxon>
        <taxon>Fabales</taxon>
        <taxon>Fabaceae</taxon>
        <taxon>Papilionoideae</taxon>
        <taxon>50 kb inversion clade</taxon>
        <taxon>NPAAA clade</taxon>
        <taxon>Hologalegina</taxon>
        <taxon>IRL clade</taxon>
        <taxon>Cicereae</taxon>
        <taxon>Cicer</taxon>
    </lineage>
</organism>
<dbReference type="STRING" id="3827.A0A1S2Y0J5"/>
<keyword evidence="4" id="KW-0119">Carbohydrate metabolism</keyword>
<evidence type="ECO:0000256" key="4">
    <source>
        <dbReference type="ARBA" id="ARBA00023277"/>
    </source>
</evidence>
<dbReference type="AlphaFoldDB" id="A0A1S2Y0J5"/>
<dbReference type="SMART" id="SM00633">
    <property type="entry name" value="Glyco_10"/>
    <property type="match status" value="1"/>
</dbReference>
<dbReference type="InterPro" id="IPR008979">
    <property type="entry name" value="Galactose-bd-like_sf"/>
</dbReference>
<proteinExistence type="inferred from homology"/>
<evidence type="ECO:0000256" key="1">
    <source>
        <dbReference type="ARBA" id="ARBA00007495"/>
    </source>
</evidence>
<comment type="similarity">
    <text evidence="1">Belongs to the glycosyl hydrolase 10 (cellulase F) family.</text>
</comment>
<dbReference type="RefSeq" id="XP_004496874.2">
    <property type="nucleotide sequence ID" value="XM_004496817.3"/>
</dbReference>
<dbReference type="InterPro" id="IPR017853">
    <property type="entry name" value="GH"/>
</dbReference>
<name>A0A1S2Y0J5_CICAR</name>
<keyword evidence="6" id="KW-0812">Transmembrane</keyword>
<dbReference type="SUPFAM" id="SSF51445">
    <property type="entry name" value="(Trans)glycosidases"/>
    <property type="match status" value="1"/>
</dbReference>
<dbReference type="Gene3D" id="3.20.20.80">
    <property type="entry name" value="Glycosidases"/>
    <property type="match status" value="1"/>
</dbReference>
<evidence type="ECO:0000259" key="7">
    <source>
        <dbReference type="PROSITE" id="PS51760"/>
    </source>
</evidence>
<keyword evidence="5" id="KW-0624">Polysaccharide degradation</keyword>
<evidence type="ECO:0000256" key="3">
    <source>
        <dbReference type="ARBA" id="ARBA00022801"/>
    </source>
</evidence>
<dbReference type="Pfam" id="PF00331">
    <property type="entry name" value="Glyco_hydro_10"/>
    <property type="match status" value="1"/>
</dbReference>
<dbReference type="Pfam" id="PF02018">
    <property type="entry name" value="CBM_4_9"/>
    <property type="match status" value="1"/>
</dbReference>
<dbReference type="OrthoDB" id="3055998at2759"/>
<dbReference type="KEGG" id="cam:101490045"/>
<dbReference type="GeneID" id="101490045"/>
<evidence type="ECO:0000313" key="8">
    <source>
        <dbReference type="Proteomes" id="UP000087171"/>
    </source>
</evidence>
<protein>
    <submittedName>
        <fullName evidence="9">Endo-1,4-beta-xylanase 5-like</fullName>
    </submittedName>
</protein>
<dbReference type="InterPro" id="IPR001000">
    <property type="entry name" value="GH10_dom"/>
</dbReference>
<dbReference type="GO" id="GO:0031176">
    <property type="term" value="F:endo-1,4-beta-xylanase activity"/>
    <property type="evidence" value="ECO:0007669"/>
    <property type="project" value="UniProtKB-ARBA"/>
</dbReference>
<keyword evidence="6" id="KW-1133">Transmembrane helix</keyword>